<organism evidence="1 2">
    <name type="scientific">Stakelama tenebrarum</name>
    <dbReference type="NCBI Taxonomy" id="2711215"/>
    <lineage>
        <taxon>Bacteria</taxon>
        <taxon>Pseudomonadati</taxon>
        <taxon>Pseudomonadota</taxon>
        <taxon>Alphaproteobacteria</taxon>
        <taxon>Sphingomonadales</taxon>
        <taxon>Sphingomonadaceae</taxon>
        <taxon>Stakelama</taxon>
    </lineage>
</organism>
<dbReference type="Proteomes" id="UP000501568">
    <property type="component" value="Chromosome"/>
</dbReference>
<dbReference type="AlphaFoldDB" id="A0A6G6Y2B8"/>
<dbReference type="KEGG" id="spzr:G5C33_04135"/>
<proteinExistence type="predicted"/>
<evidence type="ECO:0000313" key="2">
    <source>
        <dbReference type="Proteomes" id="UP000501568"/>
    </source>
</evidence>
<protein>
    <recommendedName>
        <fullName evidence="3">Restriction endonuclease</fullName>
    </recommendedName>
</protein>
<accession>A0A6G6Y2B8</accession>
<reference evidence="1 2" key="1">
    <citation type="submission" date="2020-02" db="EMBL/GenBank/DDBJ databases">
        <authorList>
            <person name="Zheng R.K."/>
            <person name="Sun C.M."/>
        </authorList>
    </citation>
    <scope>NUCLEOTIDE SEQUENCE [LARGE SCALE GENOMIC DNA]</scope>
    <source>
        <strain evidence="2">zrk23</strain>
    </source>
</reference>
<dbReference type="REBASE" id="402037">
    <property type="entry name" value="Sspzrk23McrBCP"/>
</dbReference>
<keyword evidence="2" id="KW-1185">Reference proteome</keyword>
<dbReference type="RefSeq" id="WP_165326052.1">
    <property type="nucleotide sequence ID" value="NZ_CP049109.1"/>
</dbReference>
<evidence type="ECO:0008006" key="3">
    <source>
        <dbReference type="Google" id="ProtNLM"/>
    </source>
</evidence>
<name>A0A6G6Y2B8_9SPHN</name>
<sequence length="420" mass="47556">MAIEIVECQEFSEISIRLSSLMRNGEIQIDPRIAAKGYLSTAFRRGQVVLRTTKFVGLIPLTPEISVRVVPRAPISNLSYMLARSQKAPTAIAGFARGYNSRFVRADNVERLFGQTLADQCAALCVRGLIKRYERPEMKIPWRGRFLAAETVRRHASRGVRYRHEFDQSVLTDRTIDNFALKEALGLVLNWYQRNERGSPVLLHTRRALAAFENIPSWRFSHEELLRKLGILLSAQSNIRPDYAEALWSAYAVLDGAIPDLNSRGSLRLDSLIVDVSEIFEAYLRRELSMRLANDGYRVFDGWKRPHPFFADGGAYSVHPDMIIERDGSPVAVLDAKYKPDVSEQDRYEVLSFMDVLGVQIGGFVCPVADAEESRVMGTTSSGKRLSNLRVDLAADDTQAEIDRFAENVRRMIAERHEFV</sequence>
<evidence type="ECO:0000313" key="1">
    <source>
        <dbReference type="EMBL" id="QIG79050.1"/>
    </source>
</evidence>
<gene>
    <name evidence="1" type="ORF">G5C33_04135</name>
</gene>
<dbReference type="InterPro" id="IPR019292">
    <property type="entry name" value="McrC"/>
</dbReference>
<dbReference type="EMBL" id="CP049109">
    <property type="protein sequence ID" value="QIG79050.1"/>
    <property type="molecule type" value="Genomic_DNA"/>
</dbReference>
<dbReference type="Pfam" id="PF10117">
    <property type="entry name" value="McrBC"/>
    <property type="match status" value="1"/>
</dbReference>